<accession>A0ACC2TMB5</accession>
<protein>
    <submittedName>
        <fullName evidence="1">Uncharacterized protein</fullName>
    </submittedName>
</protein>
<dbReference type="EMBL" id="QTSX02002407">
    <property type="protein sequence ID" value="KAJ9075627.1"/>
    <property type="molecule type" value="Genomic_DNA"/>
</dbReference>
<name>A0ACC2TMB5_9FUNG</name>
<dbReference type="Proteomes" id="UP001165960">
    <property type="component" value="Unassembled WGS sequence"/>
</dbReference>
<reference evidence="1" key="1">
    <citation type="submission" date="2022-04" db="EMBL/GenBank/DDBJ databases">
        <title>Genome of the entomopathogenic fungus Entomophthora muscae.</title>
        <authorList>
            <person name="Elya C."/>
            <person name="Lovett B.R."/>
            <person name="Lee E."/>
            <person name="Macias A.M."/>
            <person name="Hajek A.E."/>
            <person name="De Bivort B.L."/>
            <person name="Kasson M.T."/>
            <person name="De Fine Licht H.H."/>
            <person name="Stajich J.E."/>
        </authorList>
    </citation>
    <scope>NUCLEOTIDE SEQUENCE</scope>
    <source>
        <strain evidence="1">Berkeley</strain>
    </source>
</reference>
<organism evidence="1 2">
    <name type="scientific">Entomophthora muscae</name>
    <dbReference type="NCBI Taxonomy" id="34485"/>
    <lineage>
        <taxon>Eukaryota</taxon>
        <taxon>Fungi</taxon>
        <taxon>Fungi incertae sedis</taxon>
        <taxon>Zoopagomycota</taxon>
        <taxon>Entomophthoromycotina</taxon>
        <taxon>Entomophthoromycetes</taxon>
        <taxon>Entomophthorales</taxon>
        <taxon>Entomophthoraceae</taxon>
        <taxon>Entomophthora</taxon>
    </lineage>
</organism>
<proteinExistence type="predicted"/>
<evidence type="ECO:0000313" key="1">
    <source>
        <dbReference type="EMBL" id="KAJ9075627.1"/>
    </source>
</evidence>
<evidence type="ECO:0000313" key="2">
    <source>
        <dbReference type="Proteomes" id="UP001165960"/>
    </source>
</evidence>
<sequence length="125" mass="13699">MDSYSSDRTKTSALSGFPLAKSKSVSILNNPNKVHPDKERLSKSPSLMKKTNSSGLKDPAGKGSVKRALTHIFSSMTDKFSPSSSPTQSDKRFLISQPYNARHIAHVGFDKETGESMVTTKKSFF</sequence>
<gene>
    <name evidence="1" type="ORF">DSO57_1034057</name>
</gene>
<comment type="caution">
    <text evidence="1">The sequence shown here is derived from an EMBL/GenBank/DDBJ whole genome shotgun (WGS) entry which is preliminary data.</text>
</comment>
<keyword evidence="2" id="KW-1185">Reference proteome</keyword>